<evidence type="ECO:0008006" key="4">
    <source>
        <dbReference type="Google" id="ProtNLM"/>
    </source>
</evidence>
<proteinExistence type="predicted"/>
<evidence type="ECO:0000313" key="3">
    <source>
        <dbReference type="Proteomes" id="UP000694523"/>
    </source>
</evidence>
<dbReference type="CDD" id="cd00882">
    <property type="entry name" value="Ras_like_GTPase"/>
    <property type="match status" value="1"/>
</dbReference>
<sequence length="288" mass="32463">DWGNKGKLLEVINKYTPRHGEKHLRILVYGPVGAGKSTFINSVTSALYERMSCEAAANTSDSDTRSFTLKVTNGGYSDECYPFVFNDMMGMEGGDRVGIHPQDIKSAMMGHVKEGYKFDPMSPLEKGDLHYNPNPTIDDKVHVLVLMLSANCPEIDRSVIEKMKEVRETARDLGIPQLAVGTHVDVNCEEIKKDIQNIYLSKSLKEKMEELSHAVGLPLSCIMGVKNYSEETDTDDNIDTLILIALRNMVNSGMDFVRKNSATNKWSADAEKLFFILFYLLFFFFFFI</sequence>
<dbReference type="PANTHER" id="PTHR14241">
    <property type="entry name" value="INTERFERON-INDUCED PROTEIN 44"/>
    <property type="match status" value="1"/>
</dbReference>
<dbReference type="Gene3D" id="3.40.50.300">
    <property type="entry name" value="P-loop containing nucleotide triphosphate hydrolases"/>
    <property type="match status" value="1"/>
</dbReference>
<name>A0A8C6UIX2_9GOBI</name>
<evidence type="ECO:0000256" key="1">
    <source>
        <dbReference type="SAM" id="Phobius"/>
    </source>
</evidence>
<keyword evidence="1" id="KW-0812">Transmembrane</keyword>
<evidence type="ECO:0000313" key="2">
    <source>
        <dbReference type="Ensembl" id="ENSNMLP00000034974.1"/>
    </source>
</evidence>
<feature type="transmembrane region" description="Helical" evidence="1">
    <location>
        <begin position="270"/>
        <end position="287"/>
    </location>
</feature>
<keyword evidence="1" id="KW-1133">Transmembrane helix</keyword>
<dbReference type="InterPro" id="IPR027417">
    <property type="entry name" value="P-loop_NTPase"/>
</dbReference>
<dbReference type="AlphaFoldDB" id="A0A8C6UIX2"/>
<dbReference type="Proteomes" id="UP000694523">
    <property type="component" value="Unplaced"/>
</dbReference>
<protein>
    <recommendedName>
        <fullName evidence="4">G domain-containing protein</fullName>
    </recommendedName>
</protein>
<accession>A0A8C6UIX2</accession>
<dbReference type="GO" id="GO:0006955">
    <property type="term" value="P:immune response"/>
    <property type="evidence" value="ECO:0007669"/>
    <property type="project" value="TreeGrafter"/>
</dbReference>
<dbReference type="Ensembl" id="ENSNMLT00000038947.1">
    <property type="protein sequence ID" value="ENSNMLP00000034974.1"/>
    <property type="gene ID" value="ENSNMLG00000021717.1"/>
</dbReference>
<reference evidence="2" key="1">
    <citation type="submission" date="2025-08" db="UniProtKB">
        <authorList>
            <consortium name="Ensembl"/>
        </authorList>
    </citation>
    <scope>IDENTIFICATION</scope>
</reference>
<dbReference type="SUPFAM" id="SSF52540">
    <property type="entry name" value="P-loop containing nucleoside triphosphate hydrolases"/>
    <property type="match status" value="1"/>
</dbReference>
<organism evidence="2 3">
    <name type="scientific">Neogobius melanostomus</name>
    <name type="common">round goby</name>
    <dbReference type="NCBI Taxonomy" id="47308"/>
    <lineage>
        <taxon>Eukaryota</taxon>
        <taxon>Metazoa</taxon>
        <taxon>Chordata</taxon>
        <taxon>Craniata</taxon>
        <taxon>Vertebrata</taxon>
        <taxon>Euteleostomi</taxon>
        <taxon>Actinopterygii</taxon>
        <taxon>Neopterygii</taxon>
        <taxon>Teleostei</taxon>
        <taxon>Neoteleostei</taxon>
        <taxon>Acanthomorphata</taxon>
        <taxon>Gobiaria</taxon>
        <taxon>Gobiiformes</taxon>
        <taxon>Gobioidei</taxon>
        <taxon>Gobiidae</taxon>
        <taxon>Benthophilinae</taxon>
        <taxon>Neogobiini</taxon>
        <taxon>Neogobius</taxon>
    </lineage>
</organism>
<reference evidence="2" key="2">
    <citation type="submission" date="2025-09" db="UniProtKB">
        <authorList>
            <consortium name="Ensembl"/>
        </authorList>
    </citation>
    <scope>IDENTIFICATION</scope>
</reference>
<keyword evidence="1" id="KW-0472">Membrane</keyword>
<keyword evidence="3" id="KW-1185">Reference proteome</keyword>
<dbReference type="PANTHER" id="PTHR14241:SF1">
    <property type="entry name" value="INTERFERON-INDUCED PROTEIN 44-RELATED"/>
    <property type="match status" value="1"/>
</dbReference>